<keyword evidence="3" id="KW-1185">Reference proteome</keyword>
<dbReference type="Proteomes" id="UP001431429">
    <property type="component" value="Unassembled WGS sequence"/>
</dbReference>
<reference evidence="2" key="1">
    <citation type="submission" date="2022-06" db="EMBL/GenBank/DDBJ databases">
        <title>Genome public.</title>
        <authorList>
            <person name="Sun Q."/>
        </authorList>
    </citation>
    <scope>NUCLEOTIDE SEQUENCE</scope>
    <source>
        <strain evidence="2">CWNU-1</strain>
    </source>
</reference>
<comment type="caution">
    <text evidence="2">The sequence shown here is derived from an EMBL/GenBank/DDBJ whole genome shotgun (WGS) entry which is preliminary data.</text>
</comment>
<gene>
    <name evidence="2" type="ORF">NBG84_33660</name>
</gene>
<feature type="domain" description="DUF5753" evidence="1">
    <location>
        <begin position="2"/>
        <end position="154"/>
    </location>
</feature>
<organism evidence="2 3">
    <name type="scientific">Streptomyces albipurpureus</name>
    <dbReference type="NCBI Taxonomy" id="2897419"/>
    <lineage>
        <taxon>Bacteria</taxon>
        <taxon>Bacillati</taxon>
        <taxon>Actinomycetota</taxon>
        <taxon>Actinomycetes</taxon>
        <taxon>Kitasatosporales</taxon>
        <taxon>Streptomycetaceae</taxon>
        <taxon>Streptomyces</taxon>
    </lineage>
</organism>
<sequence>MPGLLQTHGYARHLIALLRPDLTTTEIDALATLRISRQKAFTQGPQHLRALICQRALTRSVGDPATMKEQLEHLLTAADHPRHDIRVLPYEPLIHPGASGPFVMLHFDDSTPDLVCVETMNHSVYFEGEADVRTYTEVYSGLWERALPPSDPRICLRQMIKESQQ</sequence>
<protein>
    <submittedName>
        <fullName evidence="2">DUF5753 domain-containing protein</fullName>
    </submittedName>
</protein>
<evidence type="ECO:0000313" key="3">
    <source>
        <dbReference type="Proteomes" id="UP001431429"/>
    </source>
</evidence>
<accession>A0ABT0UXN5</accession>
<dbReference type="Pfam" id="PF19054">
    <property type="entry name" value="DUF5753"/>
    <property type="match status" value="1"/>
</dbReference>
<evidence type="ECO:0000313" key="2">
    <source>
        <dbReference type="EMBL" id="MCM2393167.1"/>
    </source>
</evidence>
<dbReference type="InterPro" id="IPR043917">
    <property type="entry name" value="DUF5753"/>
</dbReference>
<evidence type="ECO:0000259" key="1">
    <source>
        <dbReference type="Pfam" id="PF19054"/>
    </source>
</evidence>
<dbReference type="EMBL" id="JAMQAW010000058">
    <property type="protein sequence ID" value="MCM2393167.1"/>
    <property type="molecule type" value="Genomic_DNA"/>
</dbReference>
<proteinExistence type="predicted"/>
<name>A0ABT0UXN5_9ACTN</name>